<accession>A0A4U7JBR7</accession>
<gene>
    <name evidence="1" type="ORF">EHE19_005845</name>
</gene>
<name>A0A4U7JBR7_9FIRM</name>
<reference evidence="1 2" key="1">
    <citation type="submission" date="2020-09" db="EMBL/GenBank/DDBJ databases">
        <title>Characterization and genome sequencing of Ruminiclostridium sp. nov. MA18.</title>
        <authorList>
            <person name="Rettenmaier R."/>
            <person name="Kowollik M.-L."/>
            <person name="Liebl W."/>
            <person name="Zverlov V."/>
        </authorList>
    </citation>
    <scope>NUCLEOTIDE SEQUENCE [LARGE SCALE GENOMIC DNA]</scope>
    <source>
        <strain evidence="1 2">MA18</strain>
    </source>
</reference>
<dbReference type="PANTHER" id="PTHR28037:SF1">
    <property type="entry name" value="ALCOHOL O-ACETYLTRANSFERASE 1-RELATED"/>
    <property type="match status" value="1"/>
</dbReference>
<sequence length="487" mass="56195">MENKTQSNNTKTEFPKFQEAISNYFENIKEMYKNYIKFYIPAYNCTINNPETIPANGYDIYNYLAKYGMASFQIQIIMKLDGKLNFERLERAVRLSFDVEPVFGCRFVNSNPPHWKPFEDIDNIKFCTLKETDNPEESIQKFLESPMDMDKDPMIMIELIRSENYDTLGLKINHVCCDGVGAKEYIKLLSNIYTRITNEEDDFVSKPSMRDRKDHNNLLSTLSKFNPMDSYTLLQQIPLTTWKFPWNNIKIGDTGFITCSLPHGFLDILNTYAKAKGATINDLLLTAIYRAMFDISKPPFGIPMDVAITTDLRRYLPDKKAQAIRNFSSGITLKISRKANELFEETLSRVMEATKNFKNRHPSLLNAIRVEYLEKMNFHQICAYFNALSQIMDLIAQNPFFVLNRCSPVLSNIGYVSKSLIKFGENTVNDLYCFPPAIRAPGILIVASTYNEIISLSIGYYKPSVQRTNIEKLLNKIRDELIQSCSY</sequence>
<dbReference type="Gene3D" id="3.30.559.10">
    <property type="entry name" value="Chloramphenicol acetyltransferase-like domain"/>
    <property type="match status" value="1"/>
</dbReference>
<dbReference type="PANTHER" id="PTHR28037">
    <property type="entry name" value="ALCOHOL O-ACETYLTRANSFERASE 1-RELATED"/>
    <property type="match status" value="1"/>
</dbReference>
<dbReference type="Pfam" id="PF00668">
    <property type="entry name" value="Condensation"/>
    <property type="match status" value="1"/>
</dbReference>
<dbReference type="SUPFAM" id="SSF52777">
    <property type="entry name" value="CoA-dependent acyltransferases"/>
    <property type="match status" value="2"/>
</dbReference>
<proteinExistence type="predicted"/>
<dbReference type="AlphaFoldDB" id="A0A4U7JBR7"/>
<evidence type="ECO:0000313" key="1">
    <source>
        <dbReference type="EMBL" id="QNU67963.1"/>
    </source>
</evidence>
<keyword evidence="2" id="KW-1185">Reference proteome</keyword>
<organism evidence="1 2">
    <name type="scientific">Ruminiclostridium herbifermentans</name>
    <dbReference type="NCBI Taxonomy" id="2488810"/>
    <lineage>
        <taxon>Bacteria</taxon>
        <taxon>Bacillati</taxon>
        <taxon>Bacillota</taxon>
        <taxon>Clostridia</taxon>
        <taxon>Eubacteriales</taxon>
        <taxon>Oscillospiraceae</taxon>
        <taxon>Ruminiclostridium</taxon>
    </lineage>
</organism>
<evidence type="ECO:0000313" key="2">
    <source>
        <dbReference type="Proteomes" id="UP000306409"/>
    </source>
</evidence>
<dbReference type="KEGG" id="rher:EHE19_005845"/>
<dbReference type="RefSeq" id="WP_137698221.1">
    <property type="nucleotide sequence ID" value="NZ_CP061336.1"/>
</dbReference>
<dbReference type="OrthoDB" id="7321121at2"/>
<keyword evidence="1" id="KW-0808">Transferase</keyword>
<dbReference type="InterPro" id="IPR023213">
    <property type="entry name" value="CAT-like_dom_sf"/>
</dbReference>
<dbReference type="Proteomes" id="UP000306409">
    <property type="component" value="Chromosome"/>
</dbReference>
<dbReference type="EMBL" id="CP061336">
    <property type="protein sequence ID" value="QNU67963.1"/>
    <property type="molecule type" value="Genomic_DNA"/>
</dbReference>
<dbReference type="GO" id="GO:0008610">
    <property type="term" value="P:lipid biosynthetic process"/>
    <property type="evidence" value="ECO:0007669"/>
    <property type="project" value="UniProtKB-ARBA"/>
</dbReference>
<protein>
    <submittedName>
        <fullName evidence="1">Alcohol acetyltransferase</fullName>
    </submittedName>
</protein>
<dbReference type="GO" id="GO:0016740">
    <property type="term" value="F:transferase activity"/>
    <property type="evidence" value="ECO:0007669"/>
    <property type="project" value="UniProtKB-KW"/>
</dbReference>
<dbReference type="InterPro" id="IPR001242">
    <property type="entry name" value="Condensation_dom"/>
</dbReference>
<dbReference type="InterPro" id="IPR052058">
    <property type="entry name" value="Alcohol_O-acetyltransferase"/>
</dbReference>